<dbReference type="EMBL" id="QUQO01000001">
    <property type="protein sequence ID" value="RFB04346.1"/>
    <property type="molecule type" value="Genomic_DNA"/>
</dbReference>
<dbReference type="InterPro" id="IPR013221">
    <property type="entry name" value="Mur_ligase_cen"/>
</dbReference>
<evidence type="ECO:0000256" key="13">
    <source>
        <dbReference type="ARBA" id="ARBA00047833"/>
    </source>
</evidence>
<accession>A0A371RFY2</accession>
<dbReference type="OrthoDB" id="9804126at2"/>
<feature type="domain" description="Mur ligase central" evidence="17">
    <location>
        <begin position="120"/>
        <end position="303"/>
    </location>
</feature>
<organism evidence="18 19">
    <name type="scientific">Parvularcula marina</name>
    <dbReference type="NCBI Taxonomy" id="2292771"/>
    <lineage>
        <taxon>Bacteria</taxon>
        <taxon>Pseudomonadati</taxon>
        <taxon>Pseudomonadota</taxon>
        <taxon>Alphaproteobacteria</taxon>
        <taxon>Parvularculales</taxon>
        <taxon>Parvularculaceae</taxon>
        <taxon>Parvularcula</taxon>
    </lineage>
</organism>
<reference evidence="18 19" key="1">
    <citation type="submission" date="2018-08" db="EMBL/GenBank/DDBJ databases">
        <title>Parvularcula sp. SM1705, isolated from surface water of the South Sea China.</title>
        <authorList>
            <person name="Sun L."/>
        </authorList>
    </citation>
    <scope>NUCLEOTIDE SEQUENCE [LARGE SCALE GENOMIC DNA]</scope>
    <source>
        <strain evidence="18 19">SM1705</strain>
    </source>
</reference>
<dbReference type="NCBIfam" id="TIGR01082">
    <property type="entry name" value="murC"/>
    <property type="match status" value="1"/>
</dbReference>
<evidence type="ECO:0000256" key="8">
    <source>
        <dbReference type="ARBA" id="ARBA00022840"/>
    </source>
</evidence>
<evidence type="ECO:0000256" key="9">
    <source>
        <dbReference type="ARBA" id="ARBA00022960"/>
    </source>
</evidence>
<dbReference type="Pfam" id="PF01225">
    <property type="entry name" value="Mur_ligase"/>
    <property type="match status" value="1"/>
</dbReference>
<comment type="catalytic activity">
    <reaction evidence="13 14">
        <text>UDP-N-acetyl-alpha-D-muramate + L-alanine + ATP = UDP-N-acetyl-alpha-D-muramoyl-L-alanine + ADP + phosphate + H(+)</text>
        <dbReference type="Rhea" id="RHEA:23372"/>
        <dbReference type="ChEBI" id="CHEBI:15378"/>
        <dbReference type="ChEBI" id="CHEBI:30616"/>
        <dbReference type="ChEBI" id="CHEBI:43474"/>
        <dbReference type="ChEBI" id="CHEBI:57972"/>
        <dbReference type="ChEBI" id="CHEBI:70757"/>
        <dbReference type="ChEBI" id="CHEBI:83898"/>
        <dbReference type="ChEBI" id="CHEBI:456216"/>
        <dbReference type="EC" id="6.3.2.8"/>
    </reaction>
</comment>
<evidence type="ECO:0000259" key="15">
    <source>
        <dbReference type="Pfam" id="PF01225"/>
    </source>
</evidence>
<evidence type="ECO:0000256" key="10">
    <source>
        <dbReference type="ARBA" id="ARBA00022984"/>
    </source>
</evidence>
<name>A0A371RFY2_9PROT</name>
<comment type="subcellular location">
    <subcellularLocation>
        <location evidence="1 14">Cytoplasm</location>
    </subcellularLocation>
</comment>
<dbReference type="Gene3D" id="3.40.50.720">
    <property type="entry name" value="NAD(P)-binding Rossmann-like Domain"/>
    <property type="match status" value="1"/>
</dbReference>
<evidence type="ECO:0000256" key="7">
    <source>
        <dbReference type="ARBA" id="ARBA00022741"/>
    </source>
</evidence>
<feature type="binding site" evidence="14">
    <location>
        <begin position="122"/>
        <end position="128"/>
    </location>
    <ligand>
        <name>ATP</name>
        <dbReference type="ChEBI" id="CHEBI:30616"/>
    </ligand>
</feature>
<dbReference type="Pfam" id="PF08245">
    <property type="entry name" value="Mur_ligase_M"/>
    <property type="match status" value="1"/>
</dbReference>
<dbReference type="PANTHER" id="PTHR43445">
    <property type="entry name" value="UDP-N-ACETYLMURAMATE--L-ALANINE LIGASE-RELATED"/>
    <property type="match status" value="1"/>
</dbReference>
<keyword evidence="12 14" id="KW-0961">Cell wall biogenesis/degradation</keyword>
<keyword evidence="10 14" id="KW-0573">Peptidoglycan synthesis</keyword>
<keyword evidence="6 14" id="KW-0132">Cell division</keyword>
<dbReference type="PANTHER" id="PTHR43445:SF3">
    <property type="entry name" value="UDP-N-ACETYLMURAMATE--L-ALANINE LIGASE"/>
    <property type="match status" value="1"/>
</dbReference>
<dbReference type="AlphaFoldDB" id="A0A371RFY2"/>
<dbReference type="Gene3D" id="3.40.1190.10">
    <property type="entry name" value="Mur-like, catalytic domain"/>
    <property type="match status" value="1"/>
</dbReference>
<evidence type="ECO:0000256" key="14">
    <source>
        <dbReference type="HAMAP-Rule" id="MF_00046"/>
    </source>
</evidence>
<feature type="domain" description="Mur ligase C-terminal" evidence="16">
    <location>
        <begin position="326"/>
        <end position="456"/>
    </location>
</feature>
<dbReference type="InterPro" id="IPR036615">
    <property type="entry name" value="Mur_ligase_C_dom_sf"/>
</dbReference>
<dbReference type="InterPro" id="IPR050061">
    <property type="entry name" value="MurCDEF_pg_biosynth"/>
</dbReference>
<keyword evidence="11 14" id="KW-0131">Cell cycle</keyword>
<evidence type="ECO:0000259" key="17">
    <source>
        <dbReference type="Pfam" id="PF08245"/>
    </source>
</evidence>
<evidence type="ECO:0000256" key="2">
    <source>
        <dbReference type="ARBA" id="ARBA00004752"/>
    </source>
</evidence>
<protein>
    <recommendedName>
        <fullName evidence="3 14">UDP-N-acetylmuramate--L-alanine ligase</fullName>
        <ecNumber evidence="3 14">6.3.2.8</ecNumber>
    </recommendedName>
    <alternativeName>
        <fullName evidence="14">UDP-N-acetylmuramoyl-L-alanine synthetase</fullName>
    </alternativeName>
</protein>
<dbReference type="Proteomes" id="UP000264589">
    <property type="component" value="Unassembled WGS sequence"/>
</dbReference>
<evidence type="ECO:0000259" key="16">
    <source>
        <dbReference type="Pfam" id="PF02875"/>
    </source>
</evidence>
<dbReference type="SUPFAM" id="SSF51984">
    <property type="entry name" value="MurCD N-terminal domain"/>
    <property type="match status" value="1"/>
</dbReference>
<dbReference type="SUPFAM" id="SSF53244">
    <property type="entry name" value="MurD-like peptide ligases, peptide-binding domain"/>
    <property type="match status" value="1"/>
</dbReference>
<dbReference type="GO" id="GO:0008360">
    <property type="term" value="P:regulation of cell shape"/>
    <property type="evidence" value="ECO:0007669"/>
    <property type="project" value="UniProtKB-KW"/>
</dbReference>
<comment type="similarity">
    <text evidence="14">Belongs to the MurCDEF family.</text>
</comment>
<dbReference type="GO" id="GO:0009252">
    <property type="term" value="P:peptidoglycan biosynthetic process"/>
    <property type="evidence" value="ECO:0007669"/>
    <property type="project" value="UniProtKB-UniRule"/>
</dbReference>
<comment type="function">
    <text evidence="14">Cell wall formation.</text>
</comment>
<evidence type="ECO:0000256" key="11">
    <source>
        <dbReference type="ARBA" id="ARBA00023306"/>
    </source>
</evidence>
<dbReference type="SUPFAM" id="SSF53623">
    <property type="entry name" value="MurD-like peptide ligases, catalytic domain"/>
    <property type="match status" value="1"/>
</dbReference>
<dbReference type="RefSeq" id="WP_116390975.1">
    <property type="nucleotide sequence ID" value="NZ_QUQO01000001.1"/>
</dbReference>
<evidence type="ECO:0000313" key="19">
    <source>
        <dbReference type="Proteomes" id="UP000264589"/>
    </source>
</evidence>
<evidence type="ECO:0000256" key="4">
    <source>
        <dbReference type="ARBA" id="ARBA00022490"/>
    </source>
</evidence>
<comment type="caution">
    <text evidence="18">The sequence shown here is derived from an EMBL/GenBank/DDBJ whole genome shotgun (WGS) entry which is preliminary data.</text>
</comment>
<evidence type="ECO:0000256" key="5">
    <source>
        <dbReference type="ARBA" id="ARBA00022598"/>
    </source>
</evidence>
<evidence type="ECO:0000256" key="1">
    <source>
        <dbReference type="ARBA" id="ARBA00004496"/>
    </source>
</evidence>
<dbReference type="InterPro" id="IPR000713">
    <property type="entry name" value="Mur_ligase_N"/>
</dbReference>
<proteinExistence type="inferred from homology"/>
<dbReference type="GO" id="GO:0051301">
    <property type="term" value="P:cell division"/>
    <property type="evidence" value="ECO:0007669"/>
    <property type="project" value="UniProtKB-KW"/>
</dbReference>
<gene>
    <name evidence="14" type="primary">murC</name>
    <name evidence="18" type="ORF">DX908_03035</name>
</gene>
<dbReference type="InterPro" id="IPR005758">
    <property type="entry name" value="UDP-N-AcMur_Ala_ligase_MurC"/>
</dbReference>
<dbReference type="FunCoup" id="A0A371RFY2">
    <property type="interactions" value="303"/>
</dbReference>
<feature type="domain" description="Mur ligase N-terminal catalytic" evidence="15">
    <location>
        <begin position="17"/>
        <end position="115"/>
    </location>
</feature>
<keyword evidence="5 14" id="KW-0436">Ligase</keyword>
<evidence type="ECO:0000313" key="18">
    <source>
        <dbReference type="EMBL" id="RFB04346.1"/>
    </source>
</evidence>
<evidence type="ECO:0000256" key="3">
    <source>
        <dbReference type="ARBA" id="ARBA00012211"/>
    </source>
</evidence>
<dbReference type="InterPro" id="IPR004101">
    <property type="entry name" value="Mur_ligase_C"/>
</dbReference>
<dbReference type="GO" id="GO:0008763">
    <property type="term" value="F:UDP-N-acetylmuramate-L-alanine ligase activity"/>
    <property type="evidence" value="ECO:0007669"/>
    <property type="project" value="UniProtKB-UniRule"/>
</dbReference>
<dbReference type="EC" id="6.3.2.8" evidence="3 14"/>
<dbReference type="InterPro" id="IPR036565">
    <property type="entry name" value="Mur-like_cat_sf"/>
</dbReference>
<dbReference type="UniPathway" id="UPA00219"/>
<dbReference type="GO" id="GO:0005737">
    <property type="term" value="C:cytoplasm"/>
    <property type="evidence" value="ECO:0007669"/>
    <property type="project" value="UniProtKB-SubCell"/>
</dbReference>
<keyword evidence="4 14" id="KW-0963">Cytoplasm</keyword>
<dbReference type="Pfam" id="PF02875">
    <property type="entry name" value="Mur_ligase_C"/>
    <property type="match status" value="1"/>
</dbReference>
<dbReference type="HAMAP" id="MF_00046">
    <property type="entry name" value="MurC"/>
    <property type="match status" value="1"/>
</dbReference>
<dbReference type="InParanoid" id="A0A371RFY2"/>
<dbReference type="GO" id="GO:0071555">
    <property type="term" value="P:cell wall organization"/>
    <property type="evidence" value="ECO:0007669"/>
    <property type="project" value="UniProtKB-KW"/>
</dbReference>
<keyword evidence="8 14" id="KW-0067">ATP-binding</keyword>
<keyword evidence="19" id="KW-1185">Reference proteome</keyword>
<dbReference type="GO" id="GO:0005524">
    <property type="term" value="F:ATP binding"/>
    <property type="evidence" value="ECO:0007669"/>
    <property type="project" value="UniProtKB-UniRule"/>
</dbReference>
<sequence>MSESRQIKINVPFPVGRIHFVGIGGIGMSGIAEIMHNLGYEVQGSDIAENAQVQRLRAQNIPVIIGHDPANVEGATAVIVSSAIRPGNPELAAARARHIPVVRRADMLAELMRLKWNICVAGTHGKTTTTSMIGSLLDAGGLDPTVINGGVINAYGSNARPGEGDWMVVEADESDGTFNRLPATVGVVTNIDPEHLDHYGDFASLRRAFDQFVETIPFYGFAAVCLDHPEVQALVGRVTDRRLVSYGLNPQADVRAENVTYGGGGVSFDVVFRQKDAPHRIEGLRLPMPGDHNVLNALAATIIAKELEISDEAIREGFARFNGVNRRFTETGVVDGVRIIDDYGHHPVEIAATLGAARSVTEGKVIAVMQPHRYSRLDRLFDEFCACFNNADHVLIADVYAAGEAPIEGRDKDGLAAGVSRHGHRGAETLAGWDALPARIKELTEAGDMVVFLGAGDITKYAAALPGQLGKGGA</sequence>
<keyword evidence="7 14" id="KW-0547">Nucleotide-binding</keyword>
<keyword evidence="9 14" id="KW-0133">Cell shape</keyword>
<evidence type="ECO:0000256" key="6">
    <source>
        <dbReference type="ARBA" id="ARBA00022618"/>
    </source>
</evidence>
<dbReference type="Gene3D" id="3.90.190.20">
    <property type="entry name" value="Mur ligase, C-terminal domain"/>
    <property type="match status" value="1"/>
</dbReference>
<comment type="pathway">
    <text evidence="2 14">Cell wall biogenesis; peptidoglycan biosynthesis.</text>
</comment>
<evidence type="ECO:0000256" key="12">
    <source>
        <dbReference type="ARBA" id="ARBA00023316"/>
    </source>
</evidence>